<evidence type="ECO:0000256" key="1">
    <source>
        <dbReference type="ARBA" id="ARBA00004496"/>
    </source>
</evidence>
<dbReference type="Gene3D" id="3.90.180.10">
    <property type="entry name" value="Medium-chain alcohol dehydrogenases, catalytic domain"/>
    <property type="match status" value="1"/>
</dbReference>
<evidence type="ECO:0000259" key="11">
    <source>
        <dbReference type="Pfam" id="PF00107"/>
    </source>
</evidence>
<comment type="subcellular location">
    <subcellularLocation>
        <location evidence="1">Cytoplasm</location>
    </subcellularLocation>
</comment>
<keyword evidence="3" id="KW-0963">Cytoplasm</keyword>
<evidence type="ECO:0000313" key="13">
    <source>
        <dbReference type="Proteomes" id="UP001412067"/>
    </source>
</evidence>
<feature type="region of interest" description="Disordered" evidence="10">
    <location>
        <begin position="363"/>
        <end position="386"/>
    </location>
</feature>
<feature type="compositionally biased region" description="Polar residues" evidence="10">
    <location>
        <begin position="291"/>
        <end position="300"/>
    </location>
</feature>
<dbReference type="InterPro" id="IPR036291">
    <property type="entry name" value="NAD(P)-bd_dom_sf"/>
</dbReference>
<feature type="domain" description="Alcohol dehydrogenase-like C-terminal" evidence="11">
    <location>
        <begin position="94"/>
        <end position="191"/>
    </location>
</feature>
<evidence type="ECO:0000256" key="5">
    <source>
        <dbReference type="ARBA" id="ARBA00022833"/>
    </source>
</evidence>
<dbReference type="PANTHER" id="PTHR43880">
    <property type="entry name" value="ALCOHOL DEHYDROGENASE"/>
    <property type="match status" value="1"/>
</dbReference>
<keyword evidence="4" id="KW-0479">Metal-binding</keyword>
<feature type="compositionally biased region" description="Low complexity" evidence="10">
    <location>
        <begin position="307"/>
        <end position="320"/>
    </location>
</feature>
<evidence type="ECO:0000256" key="2">
    <source>
        <dbReference type="ARBA" id="ARBA00011738"/>
    </source>
</evidence>
<dbReference type="Proteomes" id="UP001412067">
    <property type="component" value="Unassembled WGS sequence"/>
</dbReference>
<organism evidence="12 13">
    <name type="scientific">Platanthera guangdongensis</name>
    <dbReference type="NCBI Taxonomy" id="2320717"/>
    <lineage>
        <taxon>Eukaryota</taxon>
        <taxon>Viridiplantae</taxon>
        <taxon>Streptophyta</taxon>
        <taxon>Embryophyta</taxon>
        <taxon>Tracheophyta</taxon>
        <taxon>Spermatophyta</taxon>
        <taxon>Magnoliopsida</taxon>
        <taxon>Liliopsida</taxon>
        <taxon>Asparagales</taxon>
        <taxon>Orchidaceae</taxon>
        <taxon>Orchidoideae</taxon>
        <taxon>Orchideae</taxon>
        <taxon>Orchidinae</taxon>
        <taxon>Platanthera</taxon>
    </lineage>
</organism>
<evidence type="ECO:0000256" key="9">
    <source>
        <dbReference type="ARBA" id="ARBA00049243"/>
    </source>
</evidence>
<evidence type="ECO:0000256" key="6">
    <source>
        <dbReference type="ARBA" id="ARBA00031007"/>
    </source>
</evidence>
<comment type="catalytic activity">
    <reaction evidence="9">
        <text>a primary alcohol + NAD(+) = an aldehyde + NADH + H(+)</text>
        <dbReference type="Rhea" id="RHEA:10736"/>
        <dbReference type="ChEBI" id="CHEBI:15378"/>
        <dbReference type="ChEBI" id="CHEBI:15734"/>
        <dbReference type="ChEBI" id="CHEBI:17478"/>
        <dbReference type="ChEBI" id="CHEBI:57540"/>
        <dbReference type="ChEBI" id="CHEBI:57945"/>
        <dbReference type="EC" id="1.1.1.1"/>
    </reaction>
</comment>
<dbReference type="InterPro" id="IPR013149">
    <property type="entry name" value="ADH-like_C"/>
</dbReference>
<comment type="subunit">
    <text evidence="2">Homodimer.</text>
</comment>
<keyword evidence="13" id="KW-1185">Reference proteome</keyword>
<feature type="region of interest" description="Disordered" evidence="10">
    <location>
        <begin position="244"/>
        <end position="328"/>
    </location>
</feature>
<dbReference type="Pfam" id="PF00107">
    <property type="entry name" value="ADH_zinc_N"/>
    <property type="match status" value="1"/>
</dbReference>
<evidence type="ECO:0000256" key="10">
    <source>
        <dbReference type="SAM" id="MobiDB-lite"/>
    </source>
</evidence>
<accession>A0ABR2LRR7</accession>
<proteinExistence type="predicted"/>
<evidence type="ECO:0000313" key="12">
    <source>
        <dbReference type="EMBL" id="KAK8947839.1"/>
    </source>
</evidence>
<evidence type="ECO:0000256" key="7">
    <source>
        <dbReference type="ARBA" id="ARBA00033399"/>
    </source>
</evidence>
<dbReference type="SUPFAM" id="SSF51735">
    <property type="entry name" value="NAD(P)-binding Rossmann-fold domains"/>
    <property type="match status" value="1"/>
</dbReference>
<dbReference type="PANTHER" id="PTHR43880:SF58">
    <property type="entry name" value="ALCOHOL DEHYDROGENASE CLASS-3"/>
    <property type="match status" value="1"/>
</dbReference>
<evidence type="ECO:0000256" key="8">
    <source>
        <dbReference type="ARBA" id="ARBA00049164"/>
    </source>
</evidence>
<keyword evidence="5" id="KW-0862">Zinc</keyword>
<dbReference type="Gene3D" id="3.40.50.720">
    <property type="entry name" value="NAD(P)-binding Rossmann-like Domain"/>
    <property type="match status" value="1"/>
</dbReference>
<evidence type="ECO:0000256" key="3">
    <source>
        <dbReference type="ARBA" id="ARBA00022490"/>
    </source>
</evidence>
<comment type="caution">
    <text evidence="12">The sequence shown here is derived from an EMBL/GenBank/DDBJ whole genome shotgun (WGS) entry which is preliminary data.</text>
</comment>
<dbReference type="EMBL" id="JBBWWR010000016">
    <property type="protein sequence ID" value="KAK8947839.1"/>
    <property type="molecule type" value="Genomic_DNA"/>
</dbReference>
<name>A0ABR2LRR7_9ASPA</name>
<comment type="catalytic activity">
    <reaction evidence="8">
        <text>a secondary alcohol + NAD(+) = a ketone + NADH + H(+)</text>
        <dbReference type="Rhea" id="RHEA:10740"/>
        <dbReference type="ChEBI" id="CHEBI:15378"/>
        <dbReference type="ChEBI" id="CHEBI:17087"/>
        <dbReference type="ChEBI" id="CHEBI:35681"/>
        <dbReference type="ChEBI" id="CHEBI:57540"/>
        <dbReference type="ChEBI" id="CHEBI:57945"/>
        <dbReference type="EC" id="1.1.1.1"/>
    </reaction>
</comment>
<sequence length="386" mass="41719">MCHICLPPWSSARGPTLESTKEALSRLQPGCPRCRDPAKRDAVETIRKGNKGLLEWILLNGARSGRGKVDLAVWRHDHAVEGQIWQYMVSGCRAKNFGVTEFLNPKDHDKPIQQVIIDLTDGGVDYSFECIGNVGVMRSGLECCHKGWGTSVIVGVAASGQEISTRPFQLVTGRVWKGTAFGGFKSRSQVPWLVEKYMRKLKELHFFVLRNEILEREEIDPLIQLQLLLEKEVSVGEAVHTDLVPTPDRGLASSSTPAAEPKGKGVEGIPADPDTCPGDAGTPPVRVDSPQVGSHFQAATDSRAKSLTPTFGTTGLGLPPSNSPARGHKGKEVEYIPIPTFELVTSPGTYLPGRGKTLVSAPARPLQGQPSSSHHPHLQGAFASHG</sequence>
<evidence type="ECO:0000256" key="4">
    <source>
        <dbReference type="ARBA" id="ARBA00022723"/>
    </source>
</evidence>
<reference evidence="12 13" key="1">
    <citation type="journal article" date="2022" name="Nat. Plants">
        <title>Genomes of leafy and leafless Platanthera orchids illuminate the evolution of mycoheterotrophy.</title>
        <authorList>
            <person name="Li M.H."/>
            <person name="Liu K.W."/>
            <person name="Li Z."/>
            <person name="Lu H.C."/>
            <person name="Ye Q.L."/>
            <person name="Zhang D."/>
            <person name="Wang J.Y."/>
            <person name="Li Y.F."/>
            <person name="Zhong Z.M."/>
            <person name="Liu X."/>
            <person name="Yu X."/>
            <person name="Liu D.K."/>
            <person name="Tu X.D."/>
            <person name="Liu B."/>
            <person name="Hao Y."/>
            <person name="Liao X.Y."/>
            <person name="Jiang Y.T."/>
            <person name="Sun W.H."/>
            <person name="Chen J."/>
            <person name="Chen Y.Q."/>
            <person name="Ai Y."/>
            <person name="Zhai J.W."/>
            <person name="Wu S.S."/>
            <person name="Zhou Z."/>
            <person name="Hsiao Y.Y."/>
            <person name="Wu W.L."/>
            <person name="Chen Y.Y."/>
            <person name="Lin Y.F."/>
            <person name="Hsu J.L."/>
            <person name="Li C.Y."/>
            <person name="Wang Z.W."/>
            <person name="Zhao X."/>
            <person name="Zhong W.Y."/>
            <person name="Ma X.K."/>
            <person name="Ma L."/>
            <person name="Huang J."/>
            <person name="Chen G.Z."/>
            <person name="Huang M.Z."/>
            <person name="Huang L."/>
            <person name="Peng D.H."/>
            <person name="Luo Y.B."/>
            <person name="Zou S.Q."/>
            <person name="Chen S.P."/>
            <person name="Lan S."/>
            <person name="Tsai W.C."/>
            <person name="Van de Peer Y."/>
            <person name="Liu Z.J."/>
        </authorList>
    </citation>
    <scope>NUCLEOTIDE SEQUENCE [LARGE SCALE GENOMIC DNA]</scope>
    <source>
        <strain evidence="12">Lor288</strain>
    </source>
</reference>
<protein>
    <recommendedName>
        <fullName evidence="7">Alcohol dehydrogenase class-III</fullName>
    </recommendedName>
    <alternativeName>
        <fullName evidence="6">Glutathione-dependent formaldehyde dehydrogenase</fullName>
    </alternativeName>
</protein>
<gene>
    <name evidence="12" type="primary">ADHIII</name>
    <name evidence="12" type="ORF">KSP40_PGU002618</name>
</gene>